<feature type="domain" description="IclR-ED" evidence="6">
    <location>
        <begin position="70"/>
        <end position="258"/>
    </location>
</feature>
<dbReference type="GO" id="GO:0003700">
    <property type="term" value="F:DNA-binding transcription factor activity"/>
    <property type="evidence" value="ECO:0007669"/>
    <property type="project" value="TreeGrafter"/>
</dbReference>
<dbReference type="RefSeq" id="WP_021073297.1">
    <property type="nucleotide sequence ID" value="NZ_FNPC01000001.1"/>
</dbReference>
<dbReference type="GO" id="GO:0045892">
    <property type="term" value="P:negative regulation of DNA-templated transcription"/>
    <property type="evidence" value="ECO:0007669"/>
    <property type="project" value="TreeGrafter"/>
</dbReference>
<evidence type="ECO:0000256" key="3">
    <source>
        <dbReference type="ARBA" id="ARBA00023163"/>
    </source>
</evidence>
<dbReference type="InterPro" id="IPR050707">
    <property type="entry name" value="HTH_MetabolicPath_Reg"/>
</dbReference>
<keyword evidence="1" id="KW-0805">Transcription regulation</keyword>
<evidence type="ECO:0000256" key="1">
    <source>
        <dbReference type="ARBA" id="ARBA00023015"/>
    </source>
</evidence>
<dbReference type="InterPro" id="IPR014757">
    <property type="entry name" value="Tscrpt_reg_IclR_C"/>
</dbReference>
<dbReference type="SMART" id="SM00346">
    <property type="entry name" value="HTH_ICLR"/>
    <property type="match status" value="1"/>
</dbReference>
<dbReference type="PANTHER" id="PTHR30136:SF35">
    <property type="entry name" value="HTH-TYPE TRANSCRIPTIONAL REGULATOR RV1719"/>
    <property type="match status" value="1"/>
</dbReference>
<dbReference type="PROSITE" id="PS51077">
    <property type="entry name" value="HTH_ICLR"/>
    <property type="match status" value="1"/>
</dbReference>
<keyword evidence="2" id="KW-0238">DNA-binding</keyword>
<dbReference type="Gene3D" id="1.10.10.10">
    <property type="entry name" value="Winged helix-like DNA-binding domain superfamily/Winged helix DNA-binding domain"/>
    <property type="match status" value="1"/>
</dbReference>
<name>A0A1H3ESW6_9EURY</name>
<dbReference type="PROSITE" id="PS51078">
    <property type="entry name" value="ICLR_ED"/>
    <property type="match status" value="1"/>
</dbReference>
<feature type="domain" description="HTH iclR-type" evidence="5">
    <location>
        <begin position="10"/>
        <end position="69"/>
    </location>
</feature>
<evidence type="ECO:0000256" key="2">
    <source>
        <dbReference type="ARBA" id="ARBA00023125"/>
    </source>
</evidence>
<dbReference type="PANTHER" id="PTHR30136">
    <property type="entry name" value="HELIX-TURN-HELIX TRANSCRIPTIONAL REGULATOR, ICLR FAMILY"/>
    <property type="match status" value="1"/>
</dbReference>
<dbReference type="GeneID" id="43839766"/>
<protein>
    <submittedName>
        <fullName evidence="7">Transcriptional regulator, IclR family</fullName>
    </submittedName>
</protein>
<dbReference type="InterPro" id="IPR036388">
    <property type="entry name" value="WH-like_DNA-bd_sf"/>
</dbReference>
<dbReference type="InterPro" id="IPR036390">
    <property type="entry name" value="WH_DNA-bd_sf"/>
</dbReference>
<evidence type="ECO:0000256" key="4">
    <source>
        <dbReference type="SAM" id="MobiDB-lite"/>
    </source>
</evidence>
<dbReference type="InterPro" id="IPR029016">
    <property type="entry name" value="GAF-like_dom_sf"/>
</dbReference>
<dbReference type="CDD" id="cd00090">
    <property type="entry name" value="HTH_ARSR"/>
    <property type="match status" value="1"/>
</dbReference>
<gene>
    <name evidence="7" type="ORF">SAMN05216564_101581</name>
</gene>
<organism evidence="7 8">
    <name type="scientific">Halopenitus persicus</name>
    <dbReference type="NCBI Taxonomy" id="1048396"/>
    <lineage>
        <taxon>Archaea</taxon>
        <taxon>Methanobacteriati</taxon>
        <taxon>Methanobacteriota</taxon>
        <taxon>Stenosarchaea group</taxon>
        <taxon>Halobacteria</taxon>
        <taxon>Halobacteriales</taxon>
        <taxon>Haloferacaceae</taxon>
        <taxon>Halopenitus</taxon>
    </lineage>
</organism>
<dbReference type="Proteomes" id="UP000199079">
    <property type="component" value="Unassembled WGS sequence"/>
</dbReference>
<evidence type="ECO:0000313" key="7">
    <source>
        <dbReference type="EMBL" id="SDX81740.1"/>
    </source>
</evidence>
<dbReference type="SUPFAM" id="SSF55781">
    <property type="entry name" value="GAF domain-like"/>
    <property type="match status" value="1"/>
</dbReference>
<evidence type="ECO:0000259" key="5">
    <source>
        <dbReference type="PROSITE" id="PS51077"/>
    </source>
</evidence>
<reference evidence="8" key="1">
    <citation type="submission" date="2016-10" db="EMBL/GenBank/DDBJ databases">
        <authorList>
            <person name="Varghese N."/>
            <person name="Submissions S."/>
        </authorList>
    </citation>
    <scope>NUCLEOTIDE SEQUENCE [LARGE SCALE GENOMIC DNA]</scope>
    <source>
        <strain evidence="8">DC30,IBRC 10041,KCTC 4046</strain>
    </source>
</reference>
<dbReference type="InterPro" id="IPR011991">
    <property type="entry name" value="ArsR-like_HTH"/>
</dbReference>
<feature type="region of interest" description="Disordered" evidence="4">
    <location>
        <begin position="258"/>
        <end position="288"/>
    </location>
</feature>
<proteinExistence type="predicted"/>
<evidence type="ECO:0000259" key="6">
    <source>
        <dbReference type="PROSITE" id="PS51078"/>
    </source>
</evidence>
<dbReference type="InterPro" id="IPR001845">
    <property type="entry name" value="HTH_ArsR_DNA-bd_dom"/>
</dbReference>
<keyword evidence="8" id="KW-1185">Reference proteome</keyword>
<dbReference type="GO" id="GO:0003677">
    <property type="term" value="F:DNA binding"/>
    <property type="evidence" value="ECO:0007669"/>
    <property type="project" value="UniProtKB-KW"/>
</dbReference>
<dbReference type="AlphaFoldDB" id="A0A1H3ESW6"/>
<dbReference type="Gene3D" id="3.30.450.40">
    <property type="match status" value="1"/>
</dbReference>
<accession>A0A1H3ESW6</accession>
<sequence>MPDRSDSRRIGAVQRTCEILQAMRTRDGFSVSELSDHVGLSVGAVHTHLATLREYGLVVKEGTTYRLGPQLVPFGEFVKHHTPLYQAARPELDDLANETGECAHLLVENNGLSVFIYEAFGDNAVGTSYHVRSRTIPPHYLHNHAAGKALLAHYPSERVDEIIAEHGLEPATEETITDRETLRSALETVRERGYALNDEEEIRGIRAVGAPILDEDDAPVGAISFSAPRSRLQGDRFTRTVPERLLSVANVIEVNLQTGDYPAPGDRSESGERVSGADPFRNGDPTEK</sequence>
<keyword evidence="3" id="KW-0804">Transcription</keyword>
<dbReference type="EMBL" id="FNPC01000001">
    <property type="protein sequence ID" value="SDX81740.1"/>
    <property type="molecule type" value="Genomic_DNA"/>
</dbReference>
<dbReference type="OrthoDB" id="14763at2157"/>
<dbReference type="Pfam" id="PF01022">
    <property type="entry name" value="HTH_5"/>
    <property type="match status" value="1"/>
</dbReference>
<dbReference type="Pfam" id="PF01614">
    <property type="entry name" value="IclR_C"/>
    <property type="match status" value="1"/>
</dbReference>
<evidence type="ECO:0000313" key="8">
    <source>
        <dbReference type="Proteomes" id="UP000199079"/>
    </source>
</evidence>
<dbReference type="InterPro" id="IPR005471">
    <property type="entry name" value="Tscrpt_reg_IclR_N"/>
</dbReference>
<dbReference type="SUPFAM" id="SSF46785">
    <property type="entry name" value="Winged helix' DNA-binding domain"/>
    <property type="match status" value="1"/>
</dbReference>